<dbReference type="PANTHER" id="PTHR17985">
    <property type="entry name" value="SER/THR-RICH PROTEIN T10 IN DGCR REGION"/>
    <property type="match status" value="1"/>
</dbReference>
<dbReference type="AlphaFoldDB" id="A0A9W8G4Z9"/>
<dbReference type="PANTHER" id="PTHR17985:SF8">
    <property type="entry name" value="TRANSPORT AND GOLGI ORGANIZATION PROTEIN 2 HOMOLOG"/>
    <property type="match status" value="1"/>
</dbReference>
<organism evidence="1 2">
    <name type="scientific">Coemansia spiralis</name>
    <dbReference type="NCBI Taxonomy" id="417178"/>
    <lineage>
        <taxon>Eukaryota</taxon>
        <taxon>Fungi</taxon>
        <taxon>Fungi incertae sedis</taxon>
        <taxon>Zoopagomycota</taxon>
        <taxon>Kickxellomycotina</taxon>
        <taxon>Kickxellomycetes</taxon>
        <taxon>Kickxellales</taxon>
        <taxon>Kickxellaceae</taxon>
        <taxon>Coemansia</taxon>
    </lineage>
</organism>
<dbReference type="Proteomes" id="UP001151518">
    <property type="component" value="Unassembled WGS sequence"/>
</dbReference>
<accession>A0A9W8G4Z9</accession>
<evidence type="ECO:0000313" key="1">
    <source>
        <dbReference type="EMBL" id="KAJ2679124.1"/>
    </source>
</evidence>
<name>A0A9W8G4Z9_9FUNG</name>
<reference evidence="1" key="1">
    <citation type="submission" date="2022-07" db="EMBL/GenBank/DDBJ databases">
        <title>Phylogenomic reconstructions and comparative analyses of Kickxellomycotina fungi.</title>
        <authorList>
            <person name="Reynolds N.K."/>
            <person name="Stajich J.E."/>
            <person name="Barry K."/>
            <person name="Grigoriev I.V."/>
            <person name="Crous P."/>
            <person name="Smith M.E."/>
        </authorList>
    </citation>
    <scope>NUCLEOTIDE SEQUENCE</scope>
    <source>
        <strain evidence="1">NRRL 3115</strain>
    </source>
</reference>
<dbReference type="EMBL" id="JANBTW010000014">
    <property type="protein sequence ID" value="KAJ2679124.1"/>
    <property type="molecule type" value="Genomic_DNA"/>
</dbReference>
<gene>
    <name evidence="1" type="ORF">GGI25_001692</name>
</gene>
<protein>
    <submittedName>
        <fullName evidence="1">Uncharacterized protein</fullName>
    </submittedName>
</protein>
<sequence>MCIVFWTLRQDPKDSEYTLVLAFNRDEYFERPTVGFHLWEGSDIDIYAPKDLRPPIESYRGSWLGVNRHGRLAFLTNYREQVYHHKETISRGALVRDFLFSGSNPGDEAQCKPADIMDYAQMVYKNRHKYDGFNLVLLDLRPGHTQAIYVTNRDPKTSSSVNVDMPEQGGLIKVLDTTGIAQGLSNSTILDPWPKVLRGIDSFGHALESANLDSEKDTLDAIAPVMKDSSPYSSSRLPQRLKDLEECIFVPQLEKPLSANSEPGIYGTRTTDILLLRGNRLTIAEYNHDAASISGDIPNERKFSYFDISA</sequence>
<evidence type="ECO:0000313" key="2">
    <source>
        <dbReference type="Proteomes" id="UP001151518"/>
    </source>
</evidence>
<proteinExistence type="predicted"/>
<comment type="caution">
    <text evidence="1">The sequence shown here is derived from an EMBL/GenBank/DDBJ whole genome shotgun (WGS) entry which is preliminary data.</text>
</comment>
<dbReference type="InterPro" id="IPR008551">
    <property type="entry name" value="TANGO2"/>
</dbReference>
<dbReference type="OrthoDB" id="191601at2759"/>
<dbReference type="Pfam" id="PF05742">
    <property type="entry name" value="TANGO2"/>
    <property type="match status" value="1"/>
</dbReference>